<feature type="region of interest" description="Disordered" evidence="1">
    <location>
        <begin position="1"/>
        <end position="102"/>
    </location>
</feature>
<sequence length="136" mass="15442">MKQSNPPRASPNQTQISKTCTRTKTPCIPFQQGHTTTDELHPRKADEDTYSQRKLHTQPHSNHPRRIVAPPHGAMRQQGKGLSPPKAMAHPYPRGKPKPTPIFKQLPEHIKYQTSRLTSPIPSHRPLMAPRDIDLM</sequence>
<proteinExistence type="predicted"/>
<name>A0ABV0UV94_9TELE</name>
<feature type="region of interest" description="Disordered" evidence="1">
    <location>
        <begin position="114"/>
        <end position="136"/>
    </location>
</feature>
<evidence type="ECO:0000313" key="3">
    <source>
        <dbReference type="Proteomes" id="UP001482620"/>
    </source>
</evidence>
<keyword evidence="3" id="KW-1185">Reference proteome</keyword>
<evidence type="ECO:0000256" key="1">
    <source>
        <dbReference type="SAM" id="MobiDB-lite"/>
    </source>
</evidence>
<dbReference type="EMBL" id="JAHRIQ010084371">
    <property type="protein sequence ID" value="MEQ2249124.1"/>
    <property type="molecule type" value="Genomic_DNA"/>
</dbReference>
<reference evidence="2 3" key="1">
    <citation type="submission" date="2021-06" db="EMBL/GenBank/DDBJ databases">
        <authorList>
            <person name="Palmer J.M."/>
        </authorList>
    </citation>
    <scope>NUCLEOTIDE SEQUENCE [LARGE SCALE GENOMIC DNA]</scope>
    <source>
        <strain evidence="3">if_2019</strain>
        <tissue evidence="2">Muscle</tissue>
    </source>
</reference>
<organism evidence="2 3">
    <name type="scientific">Ilyodon furcidens</name>
    <name type="common">goldbreast splitfin</name>
    <dbReference type="NCBI Taxonomy" id="33524"/>
    <lineage>
        <taxon>Eukaryota</taxon>
        <taxon>Metazoa</taxon>
        <taxon>Chordata</taxon>
        <taxon>Craniata</taxon>
        <taxon>Vertebrata</taxon>
        <taxon>Euteleostomi</taxon>
        <taxon>Actinopterygii</taxon>
        <taxon>Neopterygii</taxon>
        <taxon>Teleostei</taxon>
        <taxon>Neoteleostei</taxon>
        <taxon>Acanthomorphata</taxon>
        <taxon>Ovalentaria</taxon>
        <taxon>Atherinomorphae</taxon>
        <taxon>Cyprinodontiformes</taxon>
        <taxon>Goodeidae</taxon>
        <taxon>Ilyodon</taxon>
    </lineage>
</organism>
<dbReference type="Proteomes" id="UP001482620">
    <property type="component" value="Unassembled WGS sequence"/>
</dbReference>
<gene>
    <name evidence="2" type="ORF">ILYODFUR_026144</name>
</gene>
<accession>A0ABV0UV94</accession>
<feature type="compositionally biased region" description="Polar residues" evidence="1">
    <location>
        <begin position="1"/>
        <end position="24"/>
    </location>
</feature>
<feature type="compositionally biased region" description="Basic residues" evidence="1">
    <location>
        <begin position="53"/>
        <end position="66"/>
    </location>
</feature>
<comment type="caution">
    <text evidence="2">The sequence shown here is derived from an EMBL/GenBank/DDBJ whole genome shotgun (WGS) entry which is preliminary data.</text>
</comment>
<protein>
    <submittedName>
        <fullName evidence="2">Uncharacterized protein</fullName>
    </submittedName>
</protein>
<feature type="compositionally biased region" description="Basic and acidic residues" evidence="1">
    <location>
        <begin position="36"/>
        <end position="51"/>
    </location>
</feature>
<evidence type="ECO:0000313" key="2">
    <source>
        <dbReference type="EMBL" id="MEQ2249124.1"/>
    </source>
</evidence>